<name>A0A8J3HCB0_9RHOB</name>
<keyword evidence="4" id="KW-1185">Reference proteome</keyword>
<proteinExistence type="predicted"/>
<evidence type="ECO:0000256" key="1">
    <source>
        <dbReference type="SAM" id="MobiDB-lite"/>
    </source>
</evidence>
<comment type="caution">
    <text evidence="3">The sequence shown here is derived from an EMBL/GenBank/DDBJ whole genome shotgun (WGS) entry which is preliminary data.</text>
</comment>
<feature type="region of interest" description="Disordered" evidence="1">
    <location>
        <begin position="1"/>
        <end position="32"/>
    </location>
</feature>
<reference evidence="3" key="1">
    <citation type="journal article" date="2014" name="Int. J. Syst. Evol. Microbiol.">
        <title>Complete genome sequence of Corynebacterium casei LMG S-19264T (=DSM 44701T), isolated from a smear-ripened cheese.</title>
        <authorList>
            <consortium name="US DOE Joint Genome Institute (JGI-PGF)"/>
            <person name="Walter F."/>
            <person name="Albersmeier A."/>
            <person name="Kalinowski J."/>
            <person name="Ruckert C."/>
        </authorList>
    </citation>
    <scope>NUCLEOTIDE SEQUENCE</scope>
    <source>
        <strain evidence="3">CGMCC 1.7081</strain>
    </source>
</reference>
<dbReference type="InterPro" id="IPR025668">
    <property type="entry name" value="Tnp_DDE_dom"/>
</dbReference>
<dbReference type="EMBL" id="BNAP01000035">
    <property type="protein sequence ID" value="GHH02949.1"/>
    <property type="molecule type" value="Genomic_DNA"/>
</dbReference>
<reference evidence="3" key="2">
    <citation type="submission" date="2020-09" db="EMBL/GenBank/DDBJ databases">
        <authorList>
            <person name="Sun Q."/>
            <person name="Zhou Y."/>
        </authorList>
    </citation>
    <scope>NUCLEOTIDE SEQUENCE</scope>
    <source>
        <strain evidence="3">CGMCC 1.7081</strain>
    </source>
</reference>
<dbReference type="Proteomes" id="UP000611500">
    <property type="component" value="Unassembled WGS sequence"/>
</dbReference>
<feature type="domain" description="Transposase DDE" evidence="2">
    <location>
        <begin position="16"/>
        <end position="75"/>
    </location>
</feature>
<gene>
    <name evidence="3" type="ORF">GCM10010961_40800</name>
</gene>
<sequence length="81" mass="9040">MVTPHVAQTSPYSAIDGRTTRHPGYAQSQRHRKKIEDPFGWARAVGGMAQTMYRGIERARARFTLTMVACNLARLPKLLAA</sequence>
<dbReference type="AlphaFoldDB" id="A0A8J3HCB0"/>
<protein>
    <recommendedName>
        <fullName evidence="2">Transposase DDE domain-containing protein</fullName>
    </recommendedName>
</protein>
<organism evidence="3 4">
    <name type="scientific">Pseudodonghicola xiamenensis</name>
    <dbReference type="NCBI Taxonomy" id="337702"/>
    <lineage>
        <taxon>Bacteria</taxon>
        <taxon>Pseudomonadati</taxon>
        <taxon>Pseudomonadota</taxon>
        <taxon>Alphaproteobacteria</taxon>
        <taxon>Rhodobacterales</taxon>
        <taxon>Paracoccaceae</taxon>
        <taxon>Pseudodonghicola</taxon>
    </lineage>
</organism>
<dbReference type="Pfam" id="PF13751">
    <property type="entry name" value="DDE_Tnp_1_6"/>
    <property type="match status" value="1"/>
</dbReference>
<evidence type="ECO:0000259" key="2">
    <source>
        <dbReference type="Pfam" id="PF13751"/>
    </source>
</evidence>
<evidence type="ECO:0000313" key="3">
    <source>
        <dbReference type="EMBL" id="GHH02949.1"/>
    </source>
</evidence>
<accession>A0A8J3HCB0</accession>
<evidence type="ECO:0000313" key="4">
    <source>
        <dbReference type="Proteomes" id="UP000611500"/>
    </source>
</evidence>
<feature type="compositionally biased region" description="Polar residues" evidence="1">
    <location>
        <begin position="1"/>
        <end position="12"/>
    </location>
</feature>